<dbReference type="EMBL" id="CALTRL010000531">
    <property type="protein sequence ID" value="CAH7668490.1"/>
    <property type="molecule type" value="Genomic_DNA"/>
</dbReference>
<gene>
    <name evidence="3" type="ORF">PPACK8108_LOCUS3002</name>
</gene>
<evidence type="ECO:0000259" key="1">
    <source>
        <dbReference type="Pfam" id="PF00561"/>
    </source>
</evidence>
<proteinExistence type="predicted"/>
<dbReference type="AlphaFoldDB" id="A0AAV0AL85"/>
<reference evidence="3" key="1">
    <citation type="submission" date="2022-06" db="EMBL/GenBank/DDBJ databases">
        <authorList>
            <consortium name="SYNGENTA / RWTH Aachen University"/>
        </authorList>
    </citation>
    <scope>NUCLEOTIDE SEQUENCE</scope>
</reference>
<evidence type="ECO:0000259" key="2">
    <source>
        <dbReference type="Pfam" id="PF02627"/>
    </source>
</evidence>
<dbReference type="InterPro" id="IPR029032">
    <property type="entry name" value="AhpD-like"/>
</dbReference>
<feature type="domain" description="Carboxymuconolactone decarboxylase-like" evidence="2">
    <location>
        <begin position="40"/>
        <end position="99"/>
    </location>
</feature>
<protein>
    <submittedName>
        <fullName evidence="3">Hydrolase/acyltransferase</fullName>
    </submittedName>
</protein>
<sequence length="479" mass="52927">MPRIPIIYPKPGESDVADKIRQRRNPQGLIELDGVLLNNPRIAHGWNELFGTIRTENSLPGDLREALILRVAALNTAAYEWIQHEKVGRSEGLSTAQLLMIRDSVKPIRRDFKTSRSPLSSLHEAGLAFADAMTRELNVNDEILKKLKSELLPFENGFGIDRMILDATATVAGYNMVSRVLFTLFVADDHQKSVPIPGLETKVIKMAMADGSQIHVQTQFCPGPIESRPWLVFCNALLTNLNMWGLVTPSLAAKYNLVCFDQRGHGQSSTPSSPCEIGQLAEDVVNIVKELKLPTPIHGLIGVSQGGATTLAVSARHPDLFSHLIVCDTQPSAPVGNHEAWRKRIDLSEFDGLGHQLLSEGTLKQWFPSESHLNQDGNPTRSFVRQMIESTSTKGFKSGAAALYNYSIDEDILAAGNQKLLILVGEKDGPLPKLLEGLFQRLKRKQKSVKFETVQGAGHLPMIDQPLKFLEIVEPFLDS</sequence>
<dbReference type="InterPro" id="IPR000073">
    <property type="entry name" value="AB_hydrolase_1"/>
</dbReference>
<evidence type="ECO:0000313" key="3">
    <source>
        <dbReference type="EMBL" id="CAH7668490.1"/>
    </source>
</evidence>
<dbReference type="Pfam" id="PF02627">
    <property type="entry name" value="CMD"/>
    <property type="match status" value="1"/>
</dbReference>
<dbReference type="GO" id="GO:0051920">
    <property type="term" value="F:peroxiredoxin activity"/>
    <property type="evidence" value="ECO:0007669"/>
    <property type="project" value="InterPro"/>
</dbReference>
<comment type="caution">
    <text evidence="3">The sequence shown here is derived from an EMBL/GenBank/DDBJ whole genome shotgun (WGS) entry which is preliminary data.</text>
</comment>
<dbReference type="Pfam" id="PF00561">
    <property type="entry name" value="Abhydrolase_1"/>
    <property type="match status" value="1"/>
</dbReference>
<dbReference type="PANTHER" id="PTHR34846:SF11">
    <property type="entry name" value="4-CARBOXYMUCONOLACTONE DECARBOXYLASE FAMILY PROTEIN (AFU_ORTHOLOGUE AFUA_6G11590)"/>
    <property type="match status" value="1"/>
</dbReference>
<dbReference type="Gene3D" id="3.40.50.1820">
    <property type="entry name" value="alpha/beta hydrolase"/>
    <property type="match status" value="1"/>
</dbReference>
<dbReference type="InterPro" id="IPR003779">
    <property type="entry name" value="CMD-like"/>
</dbReference>
<keyword evidence="3" id="KW-0378">Hydrolase</keyword>
<dbReference type="SUPFAM" id="SSF69118">
    <property type="entry name" value="AhpD-like"/>
    <property type="match status" value="1"/>
</dbReference>
<dbReference type="PANTHER" id="PTHR34846">
    <property type="entry name" value="4-CARBOXYMUCONOLACTONE DECARBOXYLASE FAMILY PROTEIN (AFU_ORTHOLOGUE AFUA_6G11590)"/>
    <property type="match status" value="1"/>
</dbReference>
<accession>A0AAV0AL85</accession>
<dbReference type="PRINTS" id="PR00111">
    <property type="entry name" value="ABHYDROLASE"/>
</dbReference>
<dbReference type="GO" id="GO:0016787">
    <property type="term" value="F:hydrolase activity"/>
    <property type="evidence" value="ECO:0007669"/>
    <property type="project" value="UniProtKB-KW"/>
</dbReference>
<evidence type="ECO:0000313" key="4">
    <source>
        <dbReference type="Proteomes" id="UP001153365"/>
    </source>
</evidence>
<name>A0AAV0AL85_PHAPC</name>
<dbReference type="SUPFAM" id="SSF53474">
    <property type="entry name" value="alpha/beta-Hydrolases"/>
    <property type="match status" value="1"/>
</dbReference>
<feature type="domain" description="AB hydrolase-1" evidence="1">
    <location>
        <begin position="229"/>
        <end position="465"/>
    </location>
</feature>
<dbReference type="Proteomes" id="UP001153365">
    <property type="component" value="Unassembled WGS sequence"/>
</dbReference>
<keyword evidence="4" id="KW-1185">Reference proteome</keyword>
<dbReference type="InterPro" id="IPR029058">
    <property type="entry name" value="AB_hydrolase_fold"/>
</dbReference>
<organism evidence="3 4">
    <name type="scientific">Phakopsora pachyrhizi</name>
    <name type="common">Asian soybean rust disease fungus</name>
    <dbReference type="NCBI Taxonomy" id="170000"/>
    <lineage>
        <taxon>Eukaryota</taxon>
        <taxon>Fungi</taxon>
        <taxon>Dikarya</taxon>
        <taxon>Basidiomycota</taxon>
        <taxon>Pucciniomycotina</taxon>
        <taxon>Pucciniomycetes</taxon>
        <taxon>Pucciniales</taxon>
        <taxon>Phakopsoraceae</taxon>
        <taxon>Phakopsora</taxon>
    </lineage>
</organism>
<dbReference type="Gene3D" id="1.20.1290.10">
    <property type="entry name" value="AhpD-like"/>
    <property type="match status" value="1"/>
</dbReference>